<dbReference type="EMBL" id="BOMS01000046">
    <property type="protein sequence ID" value="GIE67328.1"/>
    <property type="molecule type" value="Genomic_DNA"/>
</dbReference>
<dbReference type="PROSITE" id="PS50937">
    <property type="entry name" value="HTH_MERR_2"/>
    <property type="match status" value="1"/>
</dbReference>
<name>A0ABQ4B9L9_9ACTN</name>
<evidence type="ECO:0000313" key="4">
    <source>
        <dbReference type="EMBL" id="GIE67328.1"/>
    </source>
</evidence>
<evidence type="ECO:0000259" key="3">
    <source>
        <dbReference type="PROSITE" id="PS50937"/>
    </source>
</evidence>
<dbReference type="PROSITE" id="PS00552">
    <property type="entry name" value="HTH_MERR_1"/>
    <property type="match status" value="1"/>
</dbReference>
<reference evidence="4 5" key="1">
    <citation type="submission" date="2021-01" db="EMBL/GenBank/DDBJ databases">
        <title>Whole genome shotgun sequence of Actinoplanes palleronii NBRC 14916.</title>
        <authorList>
            <person name="Komaki H."/>
            <person name="Tamura T."/>
        </authorList>
    </citation>
    <scope>NUCLEOTIDE SEQUENCE [LARGE SCALE GENOMIC DNA]</scope>
    <source>
        <strain evidence="4 5">NBRC 14916</strain>
    </source>
</reference>
<dbReference type="InterPro" id="IPR047057">
    <property type="entry name" value="MerR_fam"/>
</dbReference>
<dbReference type="SUPFAM" id="SSF55136">
    <property type="entry name" value="Probable bacterial effector-binding domain"/>
    <property type="match status" value="1"/>
</dbReference>
<keyword evidence="5" id="KW-1185">Reference proteome</keyword>
<dbReference type="RefSeq" id="WP_203825841.1">
    <property type="nucleotide sequence ID" value="NZ_BAAATY010000014.1"/>
</dbReference>
<evidence type="ECO:0000256" key="1">
    <source>
        <dbReference type="ARBA" id="ARBA00023125"/>
    </source>
</evidence>
<gene>
    <name evidence="4" type="ORF">Apa02nite_034360</name>
</gene>
<protein>
    <submittedName>
        <fullName evidence="4">MerR family transcriptional regulator</fullName>
    </submittedName>
</protein>
<dbReference type="CDD" id="cd01107">
    <property type="entry name" value="HTH_BmrR"/>
    <property type="match status" value="1"/>
</dbReference>
<feature type="domain" description="HTH merR-type" evidence="3">
    <location>
        <begin position="4"/>
        <end position="74"/>
    </location>
</feature>
<feature type="region of interest" description="Disordered" evidence="2">
    <location>
        <begin position="273"/>
        <end position="302"/>
    </location>
</feature>
<dbReference type="SMART" id="SM00422">
    <property type="entry name" value="HTH_MERR"/>
    <property type="match status" value="1"/>
</dbReference>
<keyword evidence="1" id="KW-0238">DNA-binding</keyword>
<dbReference type="Pfam" id="PF06445">
    <property type="entry name" value="GyrI-like"/>
    <property type="match status" value="1"/>
</dbReference>
<dbReference type="InterPro" id="IPR010499">
    <property type="entry name" value="AraC_E-bd"/>
</dbReference>
<dbReference type="Gene3D" id="3.20.80.10">
    <property type="entry name" value="Regulatory factor, effector binding domain"/>
    <property type="match status" value="1"/>
</dbReference>
<dbReference type="Proteomes" id="UP000624709">
    <property type="component" value="Unassembled WGS sequence"/>
</dbReference>
<organism evidence="4 5">
    <name type="scientific">Actinoplanes palleronii</name>
    <dbReference type="NCBI Taxonomy" id="113570"/>
    <lineage>
        <taxon>Bacteria</taxon>
        <taxon>Bacillati</taxon>
        <taxon>Actinomycetota</taxon>
        <taxon>Actinomycetes</taxon>
        <taxon>Micromonosporales</taxon>
        <taxon>Micromonosporaceae</taxon>
        <taxon>Actinoplanes</taxon>
    </lineage>
</organism>
<sequence length="302" mass="32740">MTELMSIGLFARASRLSVRVLRNYDRLGLLVPVRVDADTGYRWYSVDQFPRAGLIQRLRDLEVPLPEIAEILATDDPRRASAAIERHRERVSARAARLDQIARQLSAVLAEPERVPAWLRVYERRRDPQPVARLVVRTSLSGLAGALGHGYPQLFAALAEQGIRPTGPPGTRYLSSDAIAEPGVSELDVELFVPVDRVPRPTAGIERGTLPGCLLAATVHEGGYDEVGVAYRSLGRWLAQHGRVLAGPAEEHYRVPPGLDVPASALRTEVAWPVRQESSGSGPAEDAVRVPVPTGLAGDGAA</sequence>
<comment type="caution">
    <text evidence="4">The sequence shown here is derived from an EMBL/GenBank/DDBJ whole genome shotgun (WGS) entry which is preliminary data.</text>
</comment>
<dbReference type="InterPro" id="IPR009061">
    <property type="entry name" value="DNA-bd_dom_put_sf"/>
</dbReference>
<evidence type="ECO:0000313" key="5">
    <source>
        <dbReference type="Proteomes" id="UP000624709"/>
    </source>
</evidence>
<evidence type="ECO:0000256" key="2">
    <source>
        <dbReference type="SAM" id="MobiDB-lite"/>
    </source>
</evidence>
<dbReference type="SUPFAM" id="SSF46955">
    <property type="entry name" value="Putative DNA-binding domain"/>
    <property type="match status" value="1"/>
</dbReference>
<dbReference type="Gene3D" id="1.10.1660.10">
    <property type="match status" value="1"/>
</dbReference>
<dbReference type="InterPro" id="IPR029442">
    <property type="entry name" value="GyrI-like"/>
</dbReference>
<dbReference type="PANTHER" id="PTHR30204:SF97">
    <property type="entry name" value="MERR FAMILY REGULATORY PROTEIN"/>
    <property type="match status" value="1"/>
</dbReference>
<dbReference type="InterPro" id="IPR000551">
    <property type="entry name" value="MerR-type_HTH_dom"/>
</dbReference>
<dbReference type="InterPro" id="IPR011256">
    <property type="entry name" value="Reg_factor_effector_dom_sf"/>
</dbReference>
<proteinExistence type="predicted"/>
<dbReference type="PANTHER" id="PTHR30204">
    <property type="entry name" value="REDOX-CYCLING DRUG-SENSING TRANSCRIPTIONAL ACTIVATOR SOXR"/>
    <property type="match status" value="1"/>
</dbReference>
<accession>A0ABQ4B9L9</accession>
<dbReference type="Pfam" id="PF13411">
    <property type="entry name" value="MerR_1"/>
    <property type="match status" value="1"/>
</dbReference>
<dbReference type="SMART" id="SM00871">
    <property type="entry name" value="AraC_E_bind"/>
    <property type="match status" value="1"/>
</dbReference>